<dbReference type="EMBL" id="OM638103">
    <property type="protein sequence ID" value="UNY46969.1"/>
    <property type="molecule type" value="Genomic_DNA"/>
</dbReference>
<accession>A0AAE9K641</accession>
<dbReference type="Proteomes" id="UP000832072">
    <property type="component" value="Segment"/>
</dbReference>
<reference evidence="1 2" key="1">
    <citation type="submission" date="2022-02" db="EMBL/GenBank/DDBJ databases">
        <authorList>
            <person name="Tian F."/>
            <person name="Li J."/>
            <person name="Li F."/>
            <person name="Tong Y."/>
        </authorList>
    </citation>
    <scope>NUCLEOTIDE SEQUENCE [LARGE SCALE GENOMIC DNA]</scope>
</reference>
<name>A0AAE9K641_9CAUD</name>
<sequence length="125" mass="14668">MNLVDVLINNNVSWPANADTAYQSAIDNEIYFRTKNGGLVHRTGRGYIPLCDNRGQKGMITYREYAQRKKDFEFFTRLKEEGGPTAMKQKERERIIKRIENGLRKDFDIDSPEFAVLMFEKGWRK</sequence>
<protein>
    <submittedName>
        <fullName evidence="1">Uncharacterized protein</fullName>
    </submittedName>
</protein>
<organism evidence="1 2">
    <name type="scientific">Cronobacter phage LPCS28</name>
    <dbReference type="NCBI Taxonomy" id="2924885"/>
    <lineage>
        <taxon>Viruses</taxon>
        <taxon>Duplodnaviria</taxon>
        <taxon>Heunggongvirae</taxon>
        <taxon>Uroviricota</taxon>
        <taxon>Caudoviricetes</taxon>
        <taxon>Pantevenvirales</taxon>
        <taxon>Straboviridae</taxon>
        <taxon>Nanhuvirus</taxon>
        <taxon>Nanhuvirus LPCS28</taxon>
    </lineage>
</organism>
<gene>
    <name evidence="1" type="ORF">EHEKIMEA_00086</name>
</gene>
<evidence type="ECO:0000313" key="1">
    <source>
        <dbReference type="EMBL" id="UNY46969.1"/>
    </source>
</evidence>
<evidence type="ECO:0000313" key="2">
    <source>
        <dbReference type="Proteomes" id="UP000832072"/>
    </source>
</evidence>
<proteinExistence type="predicted"/>
<keyword evidence="2" id="KW-1185">Reference proteome</keyword>